<keyword evidence="3" id="KW-1185">Reference proteome</keyword>
<keyword evidence="2" id="KW-0012">Acyltransferase</keyword>
<dbReference type="GO" id="GO:0004057">
    <property type="term" value="F:arginyl-tRNA--protein transferase activity"/>
    <property type="evidence" value="ECO:0007669"/>
    <property type="project" value="UniProtKB-EC"/>
</dbReference>
<keyword evidence="2" id="KW-0808">Transferase</keyword>
<reference evidence="2 3" key="1">
    <citation type="submission" date="2020-03" db="EMBL/GenBank/DDBJ databases">
        <title>Genomic Encyclopedia of Type Strains, Phase IV (KMG-IV): sequencing the most valuable type-strain genomes for metagenomic binning, comparative biology and taxonomic classification.</title>
        <authorList>
            <person name="Goeker M."/>
        </authorList>
    </citation>
    <scope>NUCLEOTIDE SEQUENCE [LARGE SCALE GENOMIC DNA]</scope>
    <source>
        <strain evidence="2 3">DSM 5718</strain>
    </source>
</reference>
<dbReference type="InterPro" id="IPR016181">
    <property type="entry name" value="Acyl_CoA_acyltransferase"/>
</dbReference>
<dbReference type="InterPro" id="IPR030700">
    <property type="entry name" value="N-end_Aminoacyl_Trfase"/>
</dbReference>
<evidence type="ECO:0000259" key="1">
    <source>
        <dbReference type="Pfam" id="PF04377"/>
    </source>
</evidence>
<accession>A0A846MMK0</accession>
<evidence type="ECO:0000313" key="2">
    <source>
        <dbReference type="EMBL" id="NIK72766.1"/>
    </source>
</evidence>
<name>A0A846MMK0_9BACT</name>
<dbReference type="Proteomes" id="UP000537126">
    <property type="component" value="Unassembled WGS sequence"/>
</dbReference>
<dbReference type="PANTHER" id="PTHR21367:SF1">
    <property type="entry name" value="ARGINYL-TRNA--PROTEIN TRANSFERASE 1"/>
    <property type="match status" value="1"/>
</dbReference>
<comment type="caution">
    <text evidence="2">The sequence shown here is derived from an EMBL/GenBank/DDBJ whole genome shotgun (WGS) entry which is preliminary data.</text>
</comment>
<dbReference type="GO" id="GO:0005737">
    <property type="term" value="C:cytoplasm"/>
    <property type="evidence" value="ECO:0007669"/>
    <property type="project" value="TreeGrafter"/>
</dbReference>
<organism evidence="2 3">
    <name type="scientific">Thermonema lapsum</name>
    <dbReference type="NCBI Taxonomy" id="28195"/>
    <lineage>
        <taxon>Bacteria</taxon>
        <taxon>Pseudomonadati</taxon>
        <taxon>Bacteroidota</taxon>
        <taxon>Cytophagia</taxon>
        <taxon>Cytophagales</taxon>
        <taxon>Thermonemataceae</taxon>
        <taxon>Thermonema</taxon>
    </lineage>
</organism>
<gene>
    <name evidence="2" type="ORF">FHS56_000252</name>
</gene>
<dbReference type="InterPro" id="IPR007472">
    <property type="entry name" value="N-end_Aminoacyl_Trfase_C"/>
</dbReference>
<protein>
    <submittedName>
        <fullName evidence="2">Arginine-tRNA-protein transferase</fullName>
        <ecNumber evidence="2">2.3.2.8</ecNumber>
    </submittedName>
</protein>
<dbReference type="EC" id="2.3.2.8" evidence="2"/>
<evidence type="ECO:0000313" key="3">
    <source>
        <dbReference type="Proteomes" id="UP000537126"/>
    </source>
</evidence>
<dbReference type="Pfam" id="PF04377">
    <property type="entry name" value="ATE_C"/>
    <property type="match status" value="1"/>
</dbReference>
<dbReference type="PANTHER" id="PTHR21367">
    <property type="entry name" value="ARGININE-TRNA-PROTEIN TRANSFERASE 1"/>
    <property type="match status" value="1"/>
</dbReference>
<sequence length="227" mass="27275">MSREYFIAAYVPDNTLDLLLADGWRHFGTYFFRHTTELHCGVEVDVMPLRIRLCDFSMKKRQQKIWRRNQRFLTLIRPFRFGMQKQLLFEKHKQRFKEHVPSHLFDFLPEHPERPTRIHEVCVYDEERLIAASFIDIGQMATSAIYAMFDPDYASFSLGIYTLLVEIDYARQQGKQYHYLGYAYPVPSHYDYKKQFNALEYYDWKKWNCFPDSVPIPRSSSNNKKAQ</sequence>
<dbReference type="RefSeq" id="WP_166918072.1">
    <property type="nucleotide sequence ID" value="NZ_JAASRN010000001.1"/>
</dbReference>
<feature type="domain" description="N-end rule aminoacyl transferase C-terminal" evidence="1">
    <location>
        <begin position="97"/>
        <end position="202"/>
    </location>
</feature>
<dbReference type="AlphaFoldDB" id="A0A846MMK0"/>
<dbReference type="EMBL" id="JAASRN010000001">
    <property type="protein sequence ID" value="NIK72766.1"/>
    <property type="molecule type" value="Genomic_DNA"/>
</dbReference>
<dbReference type="SUPFAM" id="SSF55729">
    <property type="entry name" value="Acyl-CoA N-acyltransferases (Nat)"/>
    <property type="match status" value="1"/>
</dbReference>
<proteinExistence type="predicted"/>